<protein>
    <submittedName>
        <fullName evidence="1">Uncharacterized protein</fullName>
    </submittedName>
</protein>
<dbReference type="GeneID" id="34525797"/>
<gene>
    <name evidence="1" type="primary">KNAG0D03620</name>
    <name evidence="1" type="ordered locus">KNAG_0D03620</name>
</gene>
<evidence type="ECO:0000313" key="1">
    <source>
        <dbReference type="EMBL" id="CCK70108.1"/>
    </source>
</evidence>
<dbReference type="KEGG" id="kng:KNAG_0D03620"/>
<organism evidence="1 2">
    <name type="scientific">Huiozyma naganishii (strain ATCC MYA-139 / BCRC 22969 / CBS 8797 / KCTC 17520 / NBRC 10181 / NCYC 3082 / Yp74L-3)</name>
    <name type="common">Yeast</name>
    <name type="synonym">Kazachstania naganishii</name>
    <dbReference type="NCBI Taxonomy" id="1071383"/>
    <lineage>
        <taxon>Eukaryota</taxon>
        <taxon>Fungi</taxon>
        <taxon>Dikarya</taxon>
        <taxon>Ascomycota</taxon>
        <taxon>Saccharomycotina</taxon>
        <taxon>Saccharomycetes</taxon>
        <taxon>Saccharomycetales</taxon>
        <taxon>Saccharomycetaceae</taxon>
        <taxon>Huiozyma</taxon>
    </lineage>
</organism>
<proteinExistence type="predicted"/>
<dbReference type="HOGENOM" id="CLU_2441173_0_0_1"/>
<dbReference type="OrthoDB" id="4050369at2759"/>
<accession>J7RKS9</accession>
<dbReference type="RefSeq" id="XP_022464354.1">
    <property type="nucleotide sequence ID" value="XM_022607794.1"/>
</dbReference>
<dbReference type="AlphaFoldDB" id="J7RKS9"/>
<reference evidence="1 2" key="1">
    <citation type="journal article" date="2011" name="Proc. Natl. Acad. Sci. U.S.A.">
        <title>Evolutionary erosion of yeast sex chromosomes by mating-type switching accidents.</title>
        <authorList>
            <person name="Gordon J.L."/>
            <person name="Armisen D."/>
            <person name="Proux-Wera E."/>
            <person name="Oheigeartaigh S.S."/>
            <person name="Byrne K.P."/>
            <person name="Wolfe K.H."/>
        </authorList>
    </citation>
    <scope>NUCLEOTIDE SEQUENCE [LARGE SCALE GENOMIC DNA]</scope>
    <source>
        <strain evidence="2">ATCC MYA-139 / BCRC 22969 / CBS 8797 / CCRC 22969 / KCTC 17520 / NBRC 10181 / NCYC 3082</strain>
    </source>
</reference>
<name>J7RKS9_HUIN7</name>
<reference evidence="2" key="2">
    <citation type="submission" date="2012-08" db="EMBL/GenBank/DDBJ databases">
        <title>Genome sequence of Kazachstania naganishii.</title>
        <authorList>
            <person name="Gordon J.L."/>
            <person name="Armisen D."/>
            <person name="Proux-Wera E."/>
            <person name="OhEigeartaigh S.S."/>
            <person name="Byrne K.P."/>
            <person name="Wolfe K.H."/>
        </authorList>
    </citation>
    <scope>NUCLEOTIDE SEQUENCE [LARGE SCALE GENOMIC DNA]</scope>
    <source>
        <strain evidence="2">ATCC MYA-139 / BCRC 22969 / CBS 8797 / CCRC 22969 / KCTC 17520 / NBRC 10181 / NCYC 3082</strain>
    </source>
</reference>
<sequence length="90" mass="10120">MIDGLKTKGLLKVGDAANLWKNRDSIGEDSLTTDVYVGAFQDMGAISCKLLINNLYKTFKNTILGLVVIDEFHNFETELSHRENCTRQLI</sequence>
<dbReference type="STRING" id="1071383.J7RKS9"/>
<dbReference type="EMBL" id="HE978317">
    <property type="protein sequence ID" value="CCK70108.1"/>
    <property type="molecule type" value="Genomic_DNA"/>
</dbReference>
<dbReference type="Proteomes" id="UP000006310">
    <property type="component" value="Chromosome 4"/>
</dbReference>
<keyword evidence="2" id="KW-1185">Reference proteome</keyword>
<evidence type="ECO:0000313" key="2">
    <source>
        <dbReference type="Proteomes" id="UP000006310"/>
    </source>
</evidence>